<dbReference type="Proteomes" id="UP001589750">
    <property type="component" value="Unassembled WGS sequence"/>
</dbReference>
<dbReference type="SUPFAM" id="SSF53850">
    <property type="entry name" value="Periplasmic binding protein-like II"/>
    <property type="match status" value="1"/>
</dbReference>
<evidence type="ECO:0000256" key="4">
    <source>
        <dbReference type="ARBA" id="ARBA00023159"/>
    </source>
</evidence>
<evidence type="ECO:0000256" key="3">
    <source>
        <dbReference type="ARBA" id="ARBA00023125"/>
    </source>
</evidence>
<dbReference type="PANTHER" id="PTHR30579:SF2">
    <property type="entry name" value="HTH-TYPE TRANSCRIPTIONAL REGULATOR ARGP"/>
    <property type="match status" value="1"/>
</dbReference>
<keyword evidence="4" id="KW-0010">Activator</keyword>
<dbReference type="InterPro" id="IPR017685">
    <property type="entry name" value="ArgP"/>
</dbReference>
<accession>A0ABV5K436</accession>
<evidence type="ECO:0000256" key="2">
    <source>
        <dbReference type="ARBA" id="ARBA00023015"/>
    </source>
</evidence>
<organism evidence="8 9">
    <name type="scientific">Nocardioides plantarum</name>
    <dbReference type="NCBI Taxonomy" id="29299"/>
    <lineage>
        <taxon>Bacteria</taxon>
        <taxon>Bacillati</taxon>
        <taxon>Actinomycetota</taxon>
        <taxon>Actinomycetes</taxon>
        <taxon>Propionibacteriales</taxon>
        <taxon>Nocardioidaceae</taxon>
        <taxon>Nocardioides</taxon>
    </lineage>
</organism>
<feature type="domain" description="HTH lysR-type" evidence="7">
    <location>
        <begin position="1"/>
        <end position="57"/>
    </location>
</feature>
<comment type="caution">
    <text evidence="8">The sequence shown here is derived from an EMBL/GenBank/DDBJ whole genome shotgun (WGS) entry which is preliminary data.</text>
</comment>
<dbReference type="PANTHER" id="PTHR30579">
    <property type="entry name" value="TRANSCRIPTIONAL REGULATOR"/>
    <property type="match status" value="1"/>
</dbReference>
<dbReference type="Pfam" id="PF00126">
    <property type="entry name" value="HTH_1"/>
    <property type="match status" value="1"/>
</dbReference>
<dbReference type="EMBL" id="JBHMDG010000001">
    <property type="protein sequence ID" value="MFB9311502.1"/>
    <property type="molecule type" value="Genomic_DNA"/>
</dbReference>
<evidence type="ECO:0000256" key="6">
    <source>
        <dbReference type="SAM" id="MobiDB-lite"/>
    </source>
</evidence>
<evidence type="ECO:0000313" key="9">
    <source>
        <dbReference type="Proteomes" id="UP001589750"/>
    </source>
</evidence>
<dbReference type="Gene3D" id="3.40.190.290">
    <property type="match status" value="1"/>
</dbReference>
<name>A0ABV5K436_9ACTN</name>
<dbReference type="Pfam" id="PF03466">
    <property type="entry name" value="LysR_substrate"/>
    <property type="match status" value="1"/>
</dbReference>
<gene>
    <name evidence="8" type="ORF">ACFFRI_00475</name>
</gene>
<dbReference type="InterPro" id="IPR036388">
    <property type="entry name" value="WH-like_DNA-bd_sf"/>
</dbReference>
<dbReference type="SUPFAM" id="SSF46785">
    <property type="entry name" value="Winged helix' DNA-binding domain"/>
    <property type="match status" value="1"/>
</dbReference>
<keyword evidence="3" id="KW-0238">DNA-binding</keyword>
<dbReference type="InterPro" id="IPR050176">
    <property type="entry name" value="LTTR"/>
</dbReference>
<dbReference type="InterPro" id="IPR005119">
    <property type="entry name" value="LysR_subst-bd"/>
</dbReference>
<evidence type="ECO:0000256" key="1">
    <source>
        <dbReference type="ARBA" id="ARBA00009437"/>
    </source>
</evidence>
<dbReference type="PROSITE" id="PS50931">
    <property type="entry name" value="HTH_LYSR"/>
    <property type="match status" value="1"/>
</dbReference>
<comment type="similarity">
    <text evidence="1">Belongs to the LysR transcriptional regulatory family.</text>
</comment>
<protein>
    <submittedName>
        <fullName evidence="8">LysR family transcriptional regulator ArgP</fullName>
    </submittedName>
</protein>
<reference evidence="8 9" key="1">
    <citation type="submission" date="2024-09" db="EMBL/GenBank/DDBJ databases">
        <authorList>
            <person name="Sun Q."/>
            <person name="Mori K."/>
        </authorList>
    </citation>
    <scope>NUCLEOTIDE SEQUENCE [LARGE SCALE GENOMIC DNA]</scope>
    <source>
        <strain evidence="8 9">JCM 9626</strain>
    </source>
</reference>
<evidence type="ECO:0000313" key="8">
    <source>
        <dbReference type="EMBL" id="MFB9311502.1"/>
    </source>
</evidence>
<proteinExistence type="inferred from homology"/>
<keyword evidence="5" id="KW-0804">Transcription</keyword>
<evidence type="ECO:0000259" key="7">
    <source>
        <dbReference type="PROSITE" id="PS50931"/>
    </source>
</evidence>
<dbReference type="InterPro" id="IPR000847">
    <property type="entry name" value="LysR_HTH_N"/>
</dbReference>
<dbReference type="RefSeq" id="WP_140008713.1">
    <property type="nucleotide sequence ID" value="NZ_JBHMDG010000001.1"/>
</dbReference>
<dbReference type="NCBIfam" id="NF002964">
    <property type="entry name" value="PRK03635.1"/>
    <property type="match status" value="1"/>
</dbReference>
<sequence>MQPDQLAALAAIVEHGTFEAAARSLHVTTSAVSQRIRALEASAGQVLVRRTTPCTVTPAGEALVRMARQWALLLDEARSVADAGPVVVDLPVAVNADSLATWFRGVVGEVASWEGVRLRLHVEDQGWSADLLRRGEVLAAVTSDPTAVQGCTVEPLGSMRYRPAATPAFAERWRAGRGYDWARMPLVVFNEKDALQHDLLTARGLGPPPVVHRVPTSHDFHEAVRHGLGWGLLPAAQLDPDLASGALVALSARDHVDVPLFWQRWRLESESLTRLSDVVRDAFDGRPHRRQADPSPMGDGSPRKTR</sequence>
<feature type="region of interest" description="Disordered" evidence="6">
    <location>
        <begin position="283"/>
        <end position="306"/>
    </location>
</feature>
<keyword evidence="2" id="KW-0805">Transcription regulation</keyword>
<dbReference type="Gene3D" id="1.10.10.10">
    <property type="entry name" value="Winged helix-like DNA-binding domain superfamily/Winged helix DNA-binding domain"/>
    <property type="match status" value="1"/>
</dbReference>
<keyword evidence="9" id="KW-1185">Reference proteome</keyword>
<evidence type="ECO:0000256" key="5">
    <source>
        <dbReference type="ARBA" id="ARBA00023163"/>
    </source>
</evidence>
<dbReference type="InterPro" id="IPR036390">
    <property type="entry name" value="WH_DNA-bd_sf"/>
</dbReference>
<feature type="compositionally biased region" description="Basic and acidic residues" evidence="6">
    <location>
        <begin position="283"/>
        <end position="292"/>
    </location>
</feature>
<dbReference type="NCBIfam" id="TIGR03298">
    <property type="entry name" value="argP"/>
    <property type="match status" value="1"/>
</dbReference>